<protein>
    <submittedName>
        <fullName evidence="2">Uncharacterized protein</fullName>
    </submittedName>
</protein>
<evidence type="ECO:0000313" key="2">
    <source>
        <dbReference type="EMBL" id="GJT65733.1"/>
    </source>
</evidence>
<sequence length="160" mass="18452">MSSNEVFMPLFIHEWDLEAKPVTTVSLSTPPPVNISTATTLFSAAFSTAAYLDNPPPLFTAPNVNQLVQVSSYIVKSEPRLNPTKKEDVERMMIDHAIIDDDDFEKMVLIKYVTIFFIFYFGRVCVFCSRWRWSMWRWSGEAVAVDGGGEPVREWWCDEW</sequence>
<name>A0ABQ5FS75_9ASTR</name>
<gene>
    <name evidence="2" type="ORF">Tco_1017213</name>
</gene>
<feature type="transmembrane region" description="Helical" evidence="1">
    <location>
        <begin position="109"/>
        <end position="128"/>
    </location>
</feature>
<dbReference type="EMBL" id="BQNB010017655">
    <property type="protein sequence ID" value="GJT65733.1"/>
    <property type="molecule type" value="Genomic_DNA"/>
</dbReference>
<accession>A0ABQ5FS75</accession>
<evidence type="ECO:0000256" key="1">
    <source>
        <dbReference type="SAM" id="Phobius"/>
    </source>
</evidence>
<organism evidence="2 3">
    <name type="scientific">Tanacetum coccineum</name>
    <dbReference type="NCBI Taxonomy" id="301880"/>
    <lineage>
        <taxon>Eukaryota</taxon>
        <taxon>Viridiplantae</taxon>
        <taxon>Streptophyta</taxon>
        <taxon>Embryophyta</taxon>
        <taxon>Tracheophyta</taxon>
        <taxon>Spermatophyta</taxon>
        <taxon>Magnoliopsida</taxon>
        <taxon>eudicotyledons</taxon>
        <taxon>Gunneridae</taxon>
        <taxon>Pentapetalae</taxon>
        <taxon>asterids</taxon>
        <taxon>campanulids</taxon>
        <taxon>Asterales</taxon>
        <taxon>Asteraceae</taxon>
        <taxon>Asteroideae</taxon>
        <taxon>Anthemideae</taxon>
        <taxon>Anthemidinae</taxon>
        <taxon>Tanacetum</taxon>
    </lineage>
</organism>
<keyword evidence="1" id="KW-0812">Transmembrane</keyword>
<reference evidence="2" key="2">
    <citation type="submission" date="2022-01" db="EMBL/GenBank/DDBJ databases">
        <authorList>
            <person name="Yamashiro T."/>
            <person name="Shiraishi A."/>
            <person name="Satake H."/>
            <person name="Nakayama K."/>
        </authorList>
    </citation>
    <scope>NUCLEOTIDE SEQUENCE</scope>
</reference>
<evidence type="ECO:0000313" key="3">
    <source>
        <dbReference type="Proteomes" id="UP001151760"/>
    </source>
</evidence>
<keyword evidence="1" id="KW-1133">Transmembrane helix</keyword>
<keyword evidence="3" id="KW-1185">Reference proteome</keyword>
<dbReference type="Proteomes" id="UP001151760">
    <property type="component" value="Unassembled WGS sequence"/>
</dbReference>
<proteinExistence type="predicted"/>
<comment type="caution">
    <text evidence="2">The sequence shown here is derived from an EMBL/GenBank/DDBJ whole genome shotgun (WGS) entry which is preliminary data.</text>
</comment>
<keyword evidence="1" id="KW-0472">Membrane</keyword>
<reference evidence="2" key="1">
    <citation type="journal article" date="2022" name="Int. J. Mol. Sci.">
        <title>Draft Genome of Tanacetum Coccineum: Genomic Comparison of Closely Related Tanacetum-Family Plants.</title>
        <authorList>
            <person name="Yamashiro T."/>
            <person name="Shiraishi A."/>
            <person name="Nakayama K."/>
            <person name="Satake H."/>
        </authorList>
    </citation>
    <scope>NUCLEOTIDE SEQUENCE</scope>
</reference>